<feature type="transmembrane region" description="Helical" evidence="10">
    <location>
        <begin position="20"/>
        <end position="44"/>
    </location>
</feature>
<evidence type="ECO:0000256" key="3">
    <source>
        <dbReference type="ARBA" id="ARBA00012438"/>
    </source>
</evidence>
<dbReference type="InterPro" id="IPR050428">
    <property type="entry name" value="TCS_sensor_his_kinase"/>
</dbReference>
<evidence type="ECO:0000313" key="13">
    <source>
        <dbReference type="Proteomes" id="UP000320582"/>
    </source>
</evidence>
<dbReference type="Gene3D" id="6.10.340.10">
    <property type="match status" value="1"/>
</dbReference>
<keyword evidence="8 10" id="KW-1133">Transmembrane helix</keyword>
<dbReference type="SUPFAM" id="SSF55874">
    <property type="entry name" value="ATPase domain of HSP90 chaperone/DNA topoisomerase II/histidine kinase"/>
    <property type="match status" value="1"/>
</dbReference>
<feature type="domain" description="Histidine kinase" evidence="11">
    <location>
        <begin position="273"/>
        <end position="477"/>
    </location>
</feature>
<dbReference type="InterPro" id="IPR004358">
    <property type="entry name" value="Sig_transdc_His_kin-like_C"/>
</dbReference>
<dbReference type="GO" id="GO:0000155">
    <property type="term" value="F:phosphorelay sensor kinase activity"/>
    <property type="evidence" value="ECO:0007669"/>
    <property type="project" value="InterPro"/>
</dbReference>
<evidence type="ECO:0000256" key="4">
    <source>
        <dbReference type="ARBA" id="ARBA00022553"/>
    </source>
</evidence>
<dbReference type="SMART" id="SM00387">
    <property type="entry name" value="HATPase_c"/>
    <property type="match status" value="1"/>
</dbReference>
<dbReference type="PANTHER" id="PTHR45436">
    <property type="entry name" value="SENSOR HISTIDINE KINASE YKOH"/>
    <property type="match status" value="1"/>
</dbReference>
<dbReference type="EMBL" id="VFPT01000006">
    <property type="protein sequence ID" value="TQM89504.1"/>
    <property type="molecule type" value="Genomic_DNA"/>
</dbReference>
<dbReference type="PANTHER" id="PTHR45436:SF5">
    <property type="entry name" value="SENSOR HISTIDINE KINASE TRCS"/>
    <property type="match status" value="1"/>
</dbReference>
<evidence type="ECO:0000256" key="1">
    <source>
        <dbReference type="ARBA" id="ARBA00000085"/>
    </source>
</evidence>
<accession>A0A543K399</accession>
<dbReference type="SMART" id="SM00388">
    <property type="entry name" value="HisKA"/>
    <property type="match status" value="1"/>
</dbReference>
<keyword evidence="6 10" id="KW-0812">Transmembrane</keyword>
<evidence type="ECO:0000256" key="6">
    <source>
        <dbReference type="ARBA" id="ARBA00022692"/>
    </source>
</evidence>
<sequence length="483" mass="52198">MWQSGAERVRGFHLPVMVKGPLLAAGLLVLVGILASHLVLRALVNTQERHLREMALLEFAGVEATIGPFVVRDDIWEMFDLLDRVTQREGALQPLQATLIDPLGRVIVSTAPEVNPIGTQKANMIATATPVAADHYDLSGGEIALSKVLQYQGRPLGQLVIAFDTTGFVAERARTTGFLIAGNAGATLIAALLGFWLMRRVLRPVARLTDEMGRSSDALTPIPDAAIPRRNPEVAKLYDTYNGLIRAVAERDATTRRLADRERFVSLGRLAGTLAHEVNNPLGGLLNTVDTLRTYPDRADVVKSAADLLDRGLRHMRDVVRATLDVHRDAPERRPLSMADLEDLNLLIRPEAERRGQKLHWDIILPEDCVAHLPAGPVRQIVLNLLLNASSVAGYGGEIGLTLDRAGNSALLAVQDSGPGLPEHLQSRLLSDAPLEPGGGVGLRLVRELVQGADGRITLGQSAQGLQEVQVHLPCSGIRGQDA</sequence>
<dbReference type="Proteomes" id="UP000320582">
    <property type="component" value="Unassembled WGS sequence"/>
</dbReference>
<feature type="transmembrane region" description="Helical" evidence="10">
    <location>
        <begin position="178"/>
        <end position="198"/>
    </location>
</feature>
<dbReference type="InterPro" id="IPR003594">
    <property type="entry name" value="HATPase_dom"/>
</dbReference>
<dbReference type="Gene3D" id="3.30.565.10">
    <property type="entry name" value="Histidine kinase-like ATPase, C-terminal domain"/>
    <property type="match status" value="1"/>
</dbReference>
<evidence type="ECO:0000256" key="2">
    <source>
        <dbReference type="ARBA" id="ARBA00004370"/>
    </source>
</evidence>
<keyword evidence="4" id="KW-0597">Phosphoprotein</keyword>
<evidence type="ECO:0000259" key="11">
    <source>
        <dbReference type="PROSITE" id="PS50109"/>
    </source>
</evidence>
<dbReference type="InterPro" id="IPR005467">
    <property type="entry name" value="His_kinase_dom"/>
</dbReference>
<keyword evidence="9 10" id="KW-0472">Membrane</keyword>
<comment type="caution">
    <text evidence="12">The sequence shown here is derived from an EMBL/GenBank/DDBJ whole genome shotgun (WGS) entry which is preliminary data.</text>
</comment>
<dbReference type="RefSeq" id="WP_170207295.1">
    <property type="nucleotide sequence ID" value="NZ_VFPT01000006.1"/>
</dbReference>
<evidence type="ECO:0000256" key="10">
    <source>
        <dbReference type="SAM" id="Phobius"/>
    </source>
</evidence>
<reference evidence="12 13" key="1">
    <citation type="submission" date="2019-06" db="EMBL/GenBank/DDBJ databases">
        <title>Genomic Encyclopedia of Archaeal and Bacterial Type Strains, Phase II (KMG-II): from individual species to whole genera.</title>
        <authorList>
            <person name="Goeker M."/>
        </authorList>
    </citation>
    <scope>NUCLEOTIDE SEQUENCE [LARGE SCALE GENOMIC DNA]</scope>
    <source>
        <strain evidence="12 13">DSM 18423</strain>
    </source>
</reference>
<keyword evidence="5" id="KW-0808">Transferase</keyword>
<evidence type="ECO:0000256" key="9">
    <source>
        <dbReference type="ARBA" id="ARBA00023136"/>
    </source>
</evidence>
<name>A0A543K399_9RHOB</name>
<dbReference type="Gene3D" id="1.10.287.130">
    <property type="match status" value="1"/>
</dbReference>
<dbReference type="AlphaFoldDB" id="A0A543K399"/>
<keyword evidence="7 12" id="KW-0418">Kinase</keyword>
<dbReference type="GO" id="GO:0016020">
    <property type="term" value="C:membrane"/>
    <property type="evidence" value="ECO:0007669"/>
    <property type="project" value="UniProtKB-SubCell"/>
</dbReference>
<dbReference type="PRINTS" id="PR00344">
    <property type="entry name" value="BCTRLSENSOR"/>
</dbReference>
<organism evidence="12 13">
    <name type="scientific">Roseinatronobacter monicus</name>
    <dbReference type="NCBI Taxonomy" id="393481"/>
    <lineage>
        <taxon>Bacteria</taxon>
        <taxon>Pseudomonadati</taxon>
        <taxon>Pseudomonadota</taxon>
        <taxon>Alphaproteobacteria</taxon>
        <taxon>Rhodobacterales</taxon>
        <taxon>Paracoccaceae</taxon>
        <taxon>Roseinatronobacter</taxon>
    </lineage>
</organism>
<proteinExistence type="predicted"/>
<dbReference type="InterPro" id="IPR036890">
    <property type="entry name" value="HATPase_C_sf"/>
</dbReference>
<dbReference type="PROSITE" id="PS50109">
    <property type="entry name" value="HIS_KIN"/>
    <property type="match status" value="1"/>
</dbReference>
<evidence type="ECO:0000256" key="5">
    <source>
        <dbReference type="ARBA" id="ARBA00022679"/>
    </source>
</evidence>
<dbReference type="CDD" id="cd00082">
    <property type="entry name" value="HisKA"/>
    <property type="match status" value="1"/>
</dbReference>
<evidence type="ECO:0000256" key="8">
    <source>
        <dbReference type="ARBA" id="ARBA00022989"/>
    </source>
</evidence>
<gene>
    <name evidence="12" type="ORF">BD293_4523</name>
</gene>
<dbReference type="EC" id="2.7.13.3" evidence="3"/>
<protein>
    <recommendedName>
        <fullName evidence="3">histidine kinase</fullName>
        <ecNumber evidence="3">2.7.13.3</ecNumber>
    </recommendedName>
</protein>
<dbReference type="Pfam" id="PF02518">
    <property type="entry name" value="HATPase_c"/>
    <property type="match status" value="1"/>
</dbReference>
<keyword evidence="13" id="KW-1185">Reference proteome</keyword>
<dbReference type="InterPro" id="IPR003661">
    <property type="entry name" value="HisK_dim/P_dom"/>
</dbReference>
<evidence type="ECO:0000313" key="12">
    <source>
        <dbReference type="EMBL" id="TQM89504.1"/>
    </source>
</evidence>
<dbReference type="SUPFAM" id="SSF47384">
    <property type="entry name" value="Homodimeric domain of signal transducing histidine kinase"/>
    <property type="match status" value="1"/>
</dbReference>
<comment type="catalytic activity">
    <reaction evidence="1">
        <text>ATP + protein L-histidine = ADP + protein N-phospho-L-histidine.</text>
        <dbReference type="EC" id="2.7.13.3"/>
    </reaction>
</comment>
<evidence type="ECO:0000256" key="7">
    <source>
        <dbReference type="ARBA" id="ARBA00022777"/>
    </source>
</evidence>
<dbReference type="InterPro" id="IPR036097">
    <property type="entry name" value="HisK_dim/P_sf"/>
</dbReference>
<comment type="subcellular location">
    <subcellularLocation>
        <location evidence="2">Membrane</location>
    </subcellularLocation>
</comment>